<keyword evidence="8" id="KW-1133">Transmembrane helix</keyword>
<dbReference type="SUPFAM" id="SSF54523">
    <property type="entry name" value="Pili subunits"/>
    <property type="match status" value="1"/>
</dbReference>
<keyword evidence="6" id="KW-0812">Transmembrane</keyword>
<organism evidence="13 14">
    <name type="scientific">Vibrio caribbeanicus ATCC BAA-2122</name>
    <dbReference type="NCBI Taxonomy" id="796620"/>
    <lineage>
        <taxon>Bacteria</taxon>
        <taxon>Pseudomonadati</taxon>
        <taxon>Pseudomonadota</taxon>
        <taxon>Gammaproteobacteria</taxon>
        <taxon>Vibrionales</taxon>
        <taxon>Vibrionaceae</taxon>
        <taxon>Vibrio</taxon>
    </lineage>
</organism>
<keyword evidence="9 10" id="KW-0472">Membrane</keyword>
<dbReference type="RefSeq" id="WP_009600969.1">
    <property type="nucleotide sequence ID" value="NZ_AEIU01000068.1"/>
</dbReference>
<dbReference type="InterPro" id="IPR005628">
    <property type="entry name" value="GspK"/>
</dbReference>
<dbReference type="STRING" id="796620.VIBC2010_19860"/>
<dbReference type="PANTHER" id="PTHR38831">
    <property type="entry name" value="TYPE II SECRETION SYSTEM PROTEIN K"/>
    <property type="match status" value="1"/>
</dbReference>
<dbReference type="InterPro" id="IPR049179">
    <property type="entry name" value="T2SSK_SAM-like_2nd"/>
</dbReference>
<evidence type="ECO:0000256" key="3">
    <source>
        <dbReference type="ARBA" id="ARBA00022448"/>
    </source>
</evidence>
<dbReference type="InterPro" id="IPR045584">
    <property type="entry name" value="Pilin-like"/>
</dbReference>
<dbReference type="GO" id="GO:0009306">
    <property type="term" value="P:protein secretion"/>
    <property type="evidence" value="ECO:0007669"/>
    <property type="project" value="InterPro"/>
</dbReference>
<keyword evidence="4 10" id="KW-1003">Cell membrane</keyword>
<evidence type="ECO:0000259" key="12">
    <source>
        <dbReference type="Pfam" id="PF21687"/>
    </source>
</evidence>
<evidence type="ECO:0000259" key="11">
    <source>
        <dbReference type="Pfam" id="PF03934"/>
    </source>
</evidence>
<sequence length="339" mass="38017">MNNRQRGVALIVILLLLAVMVSIAASMADRLFSQFKRASNQVNHQQAYWYSVSAEALAKVALEQSFKDSDTINLSQPWAIEEQTYPLDNGTIKGRVVDMQACFNINALSADLRPQGETERVPFLVEVLQRLLEEKEVSQDAETIAQSLWEYVDKNNTANSPMGVEDSYYESMSPAYLTANAMLSDKSELRAVNQVSGEVMQKILPYICAIPSTDLRINVNTLKEEQAALLVALFFPVLSEQDAVSILKNRPYDGWSNIDDFFREGQLTKVSEELSKQVKGYLDVTSSYFELDAELLVGDSRVRARSLLFSENKENVMVIGRRFGGIGERVSDRSTEQKG</sequence>
<dbReference type="GO" id="GO:0005886">
    <property type="term" value="C:plasma membrane"/>
    <property type="evidence" value="ECO:0007669"/>
    <property type="project" value="UniProtKB-SubCell"/>
</dbReference>
<comment type="subcellular location">
    <subcellularLocation>
        <location evidence="1 10">Cell inner membrane</location>
    </subcellularLocation>
</comment>
<evidence type="ECO:0000256" key="5">
    <source>
        <dbReference type="ARBA" id="ARBA00022519"/>
    </source>
</evidence>
<evidence type="ECO:0000313" key="13">
    <source>
        <dbReference type="EMBL" id="EFP96908.1"/>
    </source>
</evidence>
<keyword evidence="7" id="KW-0653">Protein transport</keyword>
<dbReference type="eggNOG" id="COG3156">
    <property type="taxonomic scope" value="Bacteria"/>
</dbReference>
<name>E3BIY2_9VIBR</name>
<evidence type="ECO:0000256" key="4">
    <source>
        <dbReference type="ARBA" id="ARBA00022475"/>
    </source>
</evidence>
<evidence type="ECO:0000256" key="2">
    <source>
        <dbReference type="ARBA" id="ARBA00007246"/>
    </source>
</evidence>
<keyword evidence="14" id="KW-1185">Reference proteome</keyword>
<protein>
    <recommendedName>
        <fullName evidence="10">Type II secretion system protein K</fullName>
    </recommendedName>
</protein>
<feature type="domain" description="T2SS protein K first SAM-like" evidence="12">
    <location>
        <begin position="101"/>
        <end position="211"/>
    </location>
</feature>
<keyword evidence="5 10" id="KW-0997">Cell inner membrane</keyword>
<evidence type="ECO:0000256" key="10">
    <source>
        <dbReference type="PIRNR" id="PIRNR002786"/>
    </source>
</evidence>
<comment type="similarity">
    <text evidence="2 10">Belongs to the GSP K family.</text>
</comment>
<gene>
    <name evidence="13" type="ORF">VIBC2010_19860</name>
</gene>
<evidence type="ECO:0000313" key="14">
    <source>
        <dbReference type="Proteomes" id="UP000002943"/>
    </source>
</evidence>
<evidence type="ECO:0000256" key="7">
    <source>
        <dbReference type="ARBA" id="ARBA00022927"/>
    </source>
</evidence>
<dbReference type="PANTHER" id="PTHR38831:SF1">
    <property type="entry name" value="TYPE II SECRETION SYSTEM PROTEIN K-RELATED"/>
    <property type="match status" value="1"/>
</dbReference>
<dbReference type="InterPro" id="IPR049031">
    <property type="entry name" value="T2SSK_SAM-like_1st"/>
</dbReference>
<reference evidence="13 14" key="1">
    <citation type="journal article" date="2012" name="Int. J. Syst. Evol. Microbiol.">
        <title>Vibrio caribbeanicus sp. nov., isolated from the marine sponge Scleritoderma cyanea.</title>
        <authorList>
            <person name="Hoffmann M."/>
            <person name="Monday S.R."/>
            <person name="Allard M.W."/>
            <person name="Strain E.A."/>
            <person name="Whittaker P."/>
            <person name="Naum M."/>
            <person name="McCarthy P.J."/>
            <person name="Lopez J.V."/>
            <person name="Fischer M."/>
            <person name="Brown E.W."/>
        </authorList>
    </citation>
    <scope>NUCLEOTIDE SEQUENCE [LARGE SCALE GENOMIC DNA]</scope>
    <source>
        <strain evidence="13 14">ATCC BAA-2122</strain>
    </source>
</reference>
<evidence type="ECO:0000256" key="9">
    <source>
        <dbReference type="ARBA" id="ARBA00023136"/>
    </source>
</evidence>
<feature type="domain" description="T2SS protein K second SAM-like" evidence="11">
    <location>
        <begin position="217"/>
        <end position="281"/>
    </location>
</feature>
<dbReference type="AlphaFoldDB" id="E3BIY2"/>
<dbReference type="EMBL" id="AEIU01000068">
    <property type="protein sequence ID" value="EFP96908.1"/>
    <property type="molecule type" value="Genomic_DNA"/>
</dbReference>
<dbReference type="Gene3D" id="1.10.40.60">
    <property type="entry name" value="EpsJ-like"/>
    <property type="match status" value="2"/>
</dbReference>
<dbReference type="SUPFAM" id="SSF158544">
    <property type="entry name" value="GspK insert domain-like"/>
    <property type="match status" value="2"/>
</dbReference>
<dbReference type="InterPro" id="IPR038072">
    <property type="entry name" value="GspK_central_sf"/>
</dbReference>
<dbReference type="Gene3D" id="3.30.1300.30">
    <property type="entry name" value="GSPII I/J protein-like"/>
    <property type="match status" value="1"/>
</dbReference>
<dbReference type="Pfam" id="PF03934">
    <property type="entry name" value="T2SSK"/>
    <property type="match status" value="1"/>
</dbReference>
<dbReference type="OrthoDB" id="9788973at2"/>
<dbReference type="Proteomes" id="UP000002943">
    <property type="component" value="Unassembled WGS sequence"/>
</dbReference>
<accession>E3BIY2</accession>
<evidence type="ECO:0000256" key="8">
    <source>
        <dbReference type="ARBA" id="ARBA00022989"/>
    </source>
</evidence>
<dbReference type="Pfam" id="PF21687">
    <property type="entry name" value="T2SSK_1st"/>
    <property type="match status" value="1"/>
</dbReference>
<comment type="caution">
    <text evidence="13">The sequence shown here is derived from an EMBL/GenBank/DDBJ whole genome shotgun (WGS) entry which is preliminary data.</text>
</comment>
<evidence type="ECO:0000256" key="6">
    <source>
        <dbReference type="ARBA" id="ARBA00022692"/>
    </source>
</evidence>
<evidence type="ECO:0000256" key="1">
    <source>
        <dbReference type="ARBA" id="ARBA00004533"/>
    </source>
</evidence>
<keyword evidence="3 10" id="KW-0813">Transport</keyword>
<dbReference type="NCBIfam" id="NF037980">
    <property type="entry name" value="T2SS_GspK"/>
    <property type="match status" value="1"/>
</dbReference>
<dbReference type="PIRSF" id="PIRSF002786">
    <property type="entry name" value="XcpX"/>
    <property type="match status" value="1"/>
</dbReference>
<proteinExistence type="inferred from homology"/>